<sequence>MSKFYMVEYYANGLKYSDIYRRKISPYSGKRYFVVNVGLRGSQLQHVCLGGQLKGKTRFVALAKASIYANLLLRLMAHRIHPNCAYCPLRDWHAANLDLIRCANRAAALLSPIQTERAAATLHNQKAVPEGNEGSE</sequence>
<reference evidence="1 2" key="1">
    <citation type="submission" date="2017-11" db="EMBL/GenBank/DDBJ databases">
        <title>Draft genome sequence of environmental isolate Aeromonas cavernicola sp. nov. MDC 2508.</title>
        <authorList>
            <person name="Colston S.M."/>
            <person name="Navarro A."/>
            <person name="Martinez-Murcia A.J."/>
            <person name="Graf J."/>
        </authorList>
    </citation>
    <scope>NUCLEOTIDE SEQUENCE [LARGE SCALE GENOMIC DNA]</scope>
    <source>
        <strain evidence="1 2">MDC 2508</strain>
    </source>
</reference>
<keyword evidence="2" id="KW-1185">Reference proteome</keyword>
<dbReference type="EMBL" id="PGGC01000050">
    <property type="protein sequence ID" value="PJG59704.1"/>
    <property type="molecule type" value="Genomic_DNA"/>
</dbReference>
<organism evidence="1 2">
    <name type="scientific">Aeromonas cavernicola</name>
    <dbReference type="NCBI Taxonomy" id="1006623"/>
    <lineage>
        <taxon>Bacteria</taxon>
        <taxon>Pseudomonadati</taxon>
        <taxon>Pseudomonadota</taxon>
        <taxon>Gammaproteobacteria</taxon>
        <taxon>Aeromonadales</taxon>
        <taxon>Aeromonadaceae</taxon>
        <taxon>Aeromonas</taxon>
    </lineage>
</organism>
<dbReference type="RefSeq" id="WP_100293302.1">
    <property type="nucleotide sequence ID" value="NZ_PGGC01000050.1"/>
</dbReference>
<gene>
    <name evidence="1" type="ORF">CUC53_05965</name>
</gene>
<dbReference type="Proteomes" id="UP000235861">
    <property type="component" value="Unassembled WGS sequence"/>
</dbReference>
<evidence type="ECO:0000313" key="2">
    <source>
        <dbReference type="Proteomes" id="UP000235861"/>
    </source>
</evidence>
<dbReference type="AlphaFoldDB" id="A0A2H9U6T4"/>
<accession>A0A2H9U6T4</accession>
<comment type="caution">
    <text evidence="1">The sequence shown here is derived from an EMBL/GenBank/DDBJ whole genome shotgun (WGS) entry which is preliminary data.</text>
</comment>
<name>A0A2H9U6T4_9GAMM</name>
<evidence type="ECO:0000313" key="1">
    <source>
        <dbReference type="EMBL" id="PJG59704.1"/>
    </source>
</evidence>
<protein>
    <submittedName>
        <fullName evidence="1">Uncharacterized protein</fullName>
    </submittedName>
</protein>
<proteinExistence type="predicted"/>